<evidence type="ECO:0000256" key="1">
    <source>
        <dbReference type="SAM" id="MobiDB-lite"/>
    </source>
</evidence>
<feature type="transmembrane region" description="Helical" evidence="2">
    <location>
        <begin position="198"/>
        <end position="218"/>
    </location>
</feature>
<name>A0ABP4ZQR0_9MICO</name>
<feature type="region of interest" description="Disordered" evidence="1">
    <location>
        <begin position="1"/>
        <end position="21"/>
    </location>
</feature>
<feature type="transmembrane region" description="Helical" evidence="2">
    <location>
        <begin position="143"/>
        <end position="161"/>
    </location>
</feature>
<feature type="transmembrane region" description="Helical" evidence="2">
    <location>
        <begin position="79"/>
        <end position="100"/>
    </location>
</feature>
<reference evidence="4" key="1">
    <citation type="journal article" date="2019" name="Int. J. Syst. Evol. Microbiol.">
        <title>The Global Catalogue of Microorganisms (GCM) 10K type strain sequencing project: providing services to taxonomists for standard genome sequencing and annotation.</title>
        <authorList>
            <consortium name="The Broad Institute Genomics Platform"/>
            <consortium name="The Broad Institute Genome Sequencing Center for Infectious Disease"/>
            <person name="Wu L."/>
            <person name="Ma J."/>
        </authorList>
    </citation>
    <scope>NUCLEOTIDE SEQUENCE [LARGE SCALE GENOMIC DNA]</scope>
    <source>
        <strain evidence="4">JCM 14326</strain>
    </source>
</reference>
<feature type="compositionally biased region" description="Basic and acidic residues" evidence="1">
    <location>
        <begin position="12"/>
        <end position="21"/>
    </location>
</feature>
<keyword evidence="2" id="KW-1133">Transmembrane helix</keyword>
<feature type="transmembrane region" description="Helical" evidence="2">
    <location>
        <begin position="173"/>
        <end position="192"/>
    </location>
</feature>
<gene>
    <name evidence="3" type="ORF">GCM10009751_23720</name>
</gene>
<dbReference type="RefSeq" id="WP_344102989.1">
    <property type="nucleotide sequence ID" value="NZ_BAAANL010000004.1"/>
</dbReference>
<dbReference type="EMBL" id="BAAANL010000004">
    <property type="protein sequence ID" value="GAA1864856.1"/>
    <property type="molecule type" value="Genomic_DNA"/>
</dbReference>
<organism evidence="3 4">
    <name type="scientific">Myceligenerans crystallogenes</name>
    <dbReference type="NCBI Taxonomy" id="316335"/>
    <lineage>
        <taxon>Bacteria</taxon>
        <taxon>Bacillati</taxon>
        <taxon>Actinomycetota</taxon>
        <taxon>Actinomycetes</taxon>
        <taxon>Micrococcales</taxon>
        <taxon>Promicromonosporaceae</taxon>
        <taxon>Myceligenerans</taxon>
    </lineage>
</organism>
<evidence type="ECO:0000313" key="3">
    <source>
        <dbReference type="EMBL" id="GAA1864856.1"/>
    </source>
</evidence>
<evidence type="ECO:0000313" key="4">
    <source>
        <dbReference type="Proteomes" id="UP001501094"/>
    </source>
</evidence>
<keyword evidence="2" id="KW-0812">Transmembrane</keyword>
<sequence length="228" mass="23798">MSTDHGTPSDSRGVESRDDGAELDAAARLRLIDEQQRRARSGLDPDSRLLYGAWGVAWLAGYLAMWFTSRDGSDPAAWAGWTLAGLIVAAMVLTMVHSIGRSRGTRGVSSRTGAMYGWGWFLGFVTMWAVLNGMIRAGLTDGAVIAVAANGIACLIVGLMYLGGGMVFQDTGLYVLGVWMLLTAAVATLVGLPGTNLVMALMGGGGFLVAGAVTAVVVHPRRQAGAHA</sequence>
<feature type="transmembrane region" description="Helical" evidence="2">
    <location>
        <begin position="49"/>
        <end position="67"/>
    </location>
</feature>
<feature type="transmembrane region" description="Helical" evidence="2">
    <location>
        <begin position="112"/>
        <end position="131"/>
    </location>
</feature>
<keyword evidence="4" id="KW-1185">Reference proteome</keyword>
<keyword evidence="2" id="KW-0472">Membrane</keyword>
<comment type="caution">
    <text evidence="3">The sequence shown here is derived from an EMBL/GenBank/DDBJ whole genome shotgun (WGS) entry which is preliminary data.</text>
</comment>
<protein>
    <recommendedName>
        <fullName evidence="5">Transporter</fullName>
    </recommendedName>
</protein>
<feature type="compositionally biased region" description="Polar residues" evidence="1">
    <location>
        <begin position="1"/>
        <end position="10"/>
    </location>
</feature>
<accession>A0ABP4ZQR0</accession>
<dbReference type="Proteomes" id="UP001501094">
    <property type="component" value="Unassembled WGS sequence"/>
</dbReference>
<evidence type="ECO:0000256" key="2">
    <source>
        <dbReference type="SAM" id="Phobius"/>
    </source>
</evidence>
<proteinExistence type="predicted"/>
<evidence type="ECO:0008006" key="5">
    <source>
        <dbReference type="Google" id="ProtNLM"/>
    </source>
</evidence>